<reference evidence="2 3" key="1">
    <citation type="submission" date="2016-01" db="EMBL/GenBank/DDBJ databases">
        <title>Draft genome sequences of Microbacterium laevaniformans LCDC 91-0039 and the type strain of Microbacterium hominis LCDC 84-209.</title>
        <authorList>
            <person name="Bernier A.-M."/>
            <person name="Bernard K."/>
        </authorList>
    </citation>
    <scope>NUCLEOTIDE SEQUENCE [LARGE SCALE GENOMIC DNA]</scope>
    <source>
        <strain evidence="2 3">LCDC 91-0039</strain>
    </source>
</reference>
<name>A0A150HHM6_9MICO</name>
<keyword evidence="2" id="KW-0378">Hydrolase</keyword>
<dbReference type="STRING" id="36807.Mlaev_00411"/>
<dbReference type="EMBL" id="LRAD01000017">
    <property type="protein sequence ID" value="KXZ61414.1"/>
    <property type="molecule type" value="Genomic_DNA"/>
</dbReference>
<accession>A0A150HHM6</accession>
<sequence>MVVAEVLPEHKADAVGRLQAEGKVVGMVGDGINDPPPSPSRPSRWSSTPSAA</sequence>
<dbReference type="PATRIC" id="fig|36807.3.peg.428"/>
<dbReference type="EC" id="3.6.3.54" evidence="2"/>
<dbReference type="Proteomes" id="UP000075357">
    <property type="component" value="Unassembled WGS sequence"/>
</dbReference>
<dbReference type="SUPFAM" id="SSF56784">
    <property type="entry name" value="HAD-like"/>
    <property type="match status" value="1"/>
</dbReference>
<dbReference type="GO" id="GO:0016787">
    <property type="term" value="F:hydrolase activity"/>
    <property type="evidence" value="ECO:0007669"/>
    <property type="project" value="UniProtKB-KW"/>
</dbReference>
<evidence type="ECO:0000313" key="3">
    <source>
        <dbReference type="Proteomes" id="UP000075357"/>
    </source>
</evidence>
<comment type="caution">
    <text evidence="2">The sequence shown here is derived from an EMBL/GenBank/DDBJ whole genome shotgun (WGS) entry which is preliminary data.</text>
</comment>
<evidence type="ECO:0000256" key="1">
    <source>
        <dbReference type="SAM" id="MobiDB-lite"/>
    </source>
</evidence>
<dbReference type="InterPro" id="IPR023214">
    <property type="entry name" value="HAD_sf"/>
</dbReference>
<keyword evidence="3" id="KW-1185">Reference proteome</keyword>
<dbReference type="AlphaFoldDB" id="A0A150HHM6"/>
<dbReference type="Gene3D" id="3.40.50.1000">
    <property type="entry name" value="HAD superfamily/HAD-like"/>
    <property type="match status" value="1"/>
</dbReference>
<evidence type="ECO:0000313" key="2">
    <source>
        <dbReference type="EMBL" id="KXZ61414.1"/>
    </source>
</evidence>
<gene>
    <name evidence="2" type="primary">copA_5</name>
    <name evidence="2" type="ORF">Mlaev_00411</name>
</gene>
<feature type="region of interest" description="Disordered" evidence="1">
    <location>
        <begin position="28"/>
        <end position="52"/>
    </location>
</feature>
<proteinExistence type="predicted"/>
<organism evidence="2 3">
    <name type="scientific">Microbacterium laevaniformans</name>
    <dbReference type="NCBI Taxonomy" id="36807"/>
    <lineage>
        <taxon>Bacteria</taxon>
        <taxon>Bacillati</taxon>
        <taxon>Actinomycetota</taxon>
        <taxon>Actinomycetes</taxon>
        <taxon>Micrococcales</taxon>
        <taxon>Microbacteriaceae</taxon>
        <taxon>Microbacterium</taxon>
    </lineage>
</organism>
<feature type="compositionally biased region" description="Low complexity" evidence="1">
    <location>
        <begin position="41"/>
        <end position="52"/>
    </location>
</feature>
<protein>
    <submittedName>
        <fullName evidence="2">Putative copper-importing P-type ATPase A</fullName>
        <ecNumber evidence="2">3.6.3.54</ecNumber>
    </submittedName>
</protein>
<dbReference type="InterPro" id="IPR036412">
    <property type="entry name" value="HAD-like_sf"/>
</dbReference>
<dbReference type="RefSeq" id="WP_325168469.1">
    <property type="nucleotide sequence ID" value="NZ_BAABEE010000001.1"/>
</dbReference>